<name>A0A2U9BDE1_SCOMX</name>
<organism evidence="2 3">
    <name type="scientific">Scophthalmus maximus</name>
    <name type="common">Turbot</name>
    <name type="synonym">Psetta maxima</name>
    <dbReference type="NCBI Taxonomy" id="52904"/>
    <lineage>
        <taxon>Eukaryota</taxon>
        <taxon>Metazoa</taxon>
        <taxon>Chordata</taxon>
        <taxon>Craniata</taxon>
        <taxon>Vertebrata</taxon>
        <taxon>Euteleostomi</taxon>
        <taxon>Actinopterygii</taxon>
        <taxon>Neopterygii</taxon>
        <taxon>Teleostei</taxon>
        <taxon>Neoteleostei</taxon>
        <taxon>Acanthomorphata</taxon>
        <taxon>Carangaria</taxon>
        <taxon>Pleuronectiformes</taxon>
        <taxon>Pleuronectoidei</taxon>
        <taxon>Scophthalmidae</taxon>
        <taxon>Scophthalmus</taxon>
    </lineage>
</organism>
<accession>A0A2U9BDE1</accession>
<reference evidence="2 3" key="1">
    <citation type="submission" date="2017-12" db="EMBL/GenBank/DDBJ databases">
        <title>Integrating genomic resources of turbot (Scophthalmus maximus) in depth evaluation of genetic and physical mapping variation across individuals.</title>
        <authorList>
            <person name="Martinez P."/>
        </authorList>
    </citation>
    <scope>NUCLEOTIDE SEQUENCE [LARGE SCALE GENOMIC DNA]</scope>
</reference>
<evidence type="ECO:0000313" key="3">
    <source>
        <dbReference type="Proteomes" id="UP000246464"/>
    </source>
</evidence>
<protein>
    <submittedName>
        <fullName evidence="2">Uncharacterized protein</fullName>
    </submittedName>
</protein>
<dbReference type="AlphaFoldDB" id="A0A2U9BDE1"/>
<feature type="region of interest" description="Disordered" evidence="1">
    <location>
        <begin position="40"/>
        <end position="59"/>
    </location>
</feature>
<dbReference type="EMBL" id="CP026247">
    <property type="protein sequence ID" value="AWP02001.1"/>
    <property type="molecule type" value="Genomic_DNA"/>
</dbReference>
<proteinExistence type="predicted"/>
<keyword evidence="3" id="KW-1185">Reference proteome</keyword>
<gene>
    <name evidence="2" type="ORF">SMAX5B_022733</name>
</gene>
<evidence type="ECO:0000256" key="1">
    <source>
        <dbReference type="SAM" id="MobiDB-lite"/>
    </source>
</evidence>
<dbReference type="Proteomes" id="UP000246464">
    <property type="component" value="Chromosome 5"/>
</dbReference>
<sequence>MPLKRRTRLQADVGFRRGDGACCQMCTSAHISAHMYTAKRRPGPLTGEIPGLPTDDMRV</sequence>
<evidence type="ECO:0000313" key="2">
    <source>
        <dbReference type="EMBL" id="AWP02001.1"/>
    </source>
</evidence>